<organism evidence="1">
    <name type="scientific">Symploca sp. SIO1C4</name>
    <dbReference type="NCBI Taxonomy" id="2607765"/>
    <lineage>
        <taxon>Bacteria</taxon>
        <taxon>Bacillati</taxon>
        <taxon>Cyanobacteriota</taxon>
        <taxon>Cyanophyceae</taxon>
        <taxon>Coleofasciculales</taxon>
        <taxon>Coleofasciculaceae</taxon>
        <taxon>Symploca</taxon>
    </lineage>
</organism>
<accession>A0A6B3NAJ6</accession>
<protein>
    <submittedName>
        <fullName evidence="1">Uncharacterized protein</fullName>
    </submittedName>
</protein>
<sequence length="135" mass="16289">MTTLFNRLQPSENFCISVSDIAQFLNIPEQEIVRVECWKYIVFVHRRDIGGQFISYRKLRQWLIAIAHQIQKCSSLLELLKCLREISEDCQKHEKQYNSQHHQFLSQIWFQHWETIISQISQQKTYQNKLKHNSP</sequence>
<evidence type="ECO:0000313" key="1">
    <source>
        <dbReference type="EMBL" id="NER27094.1"/>
    </source>
</evidence>
<comment type="caution">
    <text evidence="1">The sequence shown here is derived from an EMBL/GenBank/DDBJ whole genome shotgun (WGS) entry which is preliminary data.</text>
</comment>
<gene>
    <name evidence="1" type="ORF">F6J89_05520</name>
</gene>
<name>A0A6B3NAJ6_9CYAN</name>
<proteinExistence type="predicted"/>
<dbReference type="EMBL" id="JAAHFQ010000071">
    <property type="protein sequence ID" value="NER27094.1"/>
    <property type="molecule type" value="Genomic_DNA"/>
</dbReference>
<dbReference type="AlphaFoldDB" id="A0A6B3NAJ6"/>
<reference evidence="1" key="1">
    <citation type="submission" date="2019-11" db="EMBL/GenBank/DDBJ databases">
        <title>Genomic insights into an expanded diversity of filamentous marine cyanobacteria reveals the extraordinary biosynthetic potential of Moorea and Okeania.</title>
        <authorList>
            <person name="Ferreira Leao T."/>
            <person name="Wang M."/>
            <person name="Moss N."/>
            <person name="Da Silva R."/>
            <person name="Sanders J."/>
            <person name="Nurk S."/>
            <person name="Gurevich A."/>
            <person name="Humphrey G."/>
            <person name="Reher R."/>
            <person name="Zhu Q."/>
            <person name="Belda-Ferre P."/>
            <person name="Glukhov E."/>
            <person name="Rex R."/>
            <person name="Dorrestein P.C."/>
            <person name="Knight R."/>
            <person name="Pevzner P."/>
            <person name="Gerwick W.H."/>
            <person name="Gerwick L."/>
        </authorList>
    </citation>
    <scope>NUCLEOTIDE SEQUENCE</scope>
    <source>
        <strain evidence="1">SIO1C4</strain>
    </source>
</reference>